<dbReference type="PANTHER" id="PTHR30532:SF25">
    <property type="entry name" value="IRON(III) DICITRATE-BINDING PERIPLASMIC PROTEIN"/>
    <property type="match status" value="1"/>
</dbReference>
<accession>A0ABT4MP22</accession>
<comment type="similarity">
    <text evidence="2">Belongs to the bacterial solute-binding protein 8 family.</text>
</comment>
<protein>
    <submittedName>
        <fullName evidence="7">ABC transporter substrate-binding protein</fullName>
    </submittedName>
</protein>
<evidence type="ECO:0000259" key="6">
    <source>
        <dbReference type="PROSITE" id="PS50983"/>
    </source>
</evidence>
<evidence type="ECO:0000256" key="1">
    <source>
        <dbReference type="ARBA" id="ARBA00004196"/>
    </source>
</evidence>
<evidence type="ECO:0000256" key="4">
    <source>
        <dbReference type="ARBA" id="ARBA00022729"/>
    </source>
</evidence>
<feature type="chain" id="PRO_5046742966" evidence="5">
    <location>
        <begin position="27"/>
        <end position="326"/>
    </location>
</feature>
<dbReference type="EMBL" id="JAPWIE010000001">
    <property type="protein sequence ID" value="MCZ4548745.1"/>
    <property type="molecule type" value="Genomic_DNA"/>
</dbReference>
<sequence length="326" mass="33928">MSYVIRRPRGWAAVVLAALVSVAASGCIDSEVPGGEGTITTTTTRIASVDLVDPARDTNLTCQPTALADAGAPDPKRIVVADPNLLDALCALGLQTRVVASTTIGGSLPTFMGDAVHDLPTIGEKSRPNVAMATAANPDLVLSTGDSPLDGAMGSVEVVSIDPAQDWEKRFSAVAAAAGRTGAGKERLQAYLDGSKAVGDRIGARYSQASLVRFAKDSEIVAGTDAFAAQVLTDIGVQRPPGQREPEPTIIDDKNFEIADGDVVYVSFQGAAGEKYGASVMESDRWLDMGAPSWRRVLIVADEVWYSAGGLSAANVILGNVRDSLN</sequence>
<feature type="domain" description="Fe/B12 periplasmic-binding" evidence="6">
    <location>
        <begin position="77"/>
        <end position="326"/>
    </location>
</feature>
<evidence type="ECO:0000313" key="7">
    <source>
        <dbReference type="EMBL" id="MCZ4548745.1"/>
    </source>
</evidence>
<dbReference type="InterPro" id="IPR051313">
    <property type="entry name" value="Bact_iron-sidero_bind"/>
</dbReference>
<comment type="caution">
    <text evidence="7">The sequence shown here is derived from an EMBL/GenBank/DDBJ whole genome shotgun (WGS) entry which is preliminary data.</text>
</comment>
<dbReference type="InterPro" id="IPR002491">
    <property type="entry name" value="ABC_transptr_periplasmic_BD"/>
</dbReference>
<dbReference type="SUPFAM" id="SSF53807">
    <property type="entry name" value="Helical backbone' metal receptor"/>
    <property type="match status" value="1"/>
</dbReference>
<evidence type="ECO:0000256" key="2">
    <source>
        <dbReference type="ARBA" id="ARBA00008814"/>
    </source>
</evidence>
<dbReference type="Gene3D" id="3.40.50.1980">
    <property type="entry name" value="Nitrogenase molybdenum iron protein domain"/>
    <property type="match status" value="2"/>
</dbReference>
<dbReference type="RefSeq" id="WP_301569239.1">
    <property type="nucleotide sequence ID" value="NZ_JAPWIE010000001.1"/>
</dbReference>
<feature type="signal peptide" evidence="5">
    <location>
        <begin position="1"/>
        <end position="26"/>
    </location>
</feature>
<dbReference type="PROSITE" id="PS50983">
    <property type="entry name" value="FE_B12_PBP"/>
    <property type="match status" value="1"/>
</dbReference>
<reference evidence="7" key="1">
    <citation type="submission" date="2022-12" db="EMBL/GenBank/DDBJ databases">
        <authorList>
            <person name="Krivoruchko A.V."/>
            <person name="Elkin A."/>
        </authorList>
    </citation>
    <scope>NUCLEOTIDE SEQUENCE</scope>
    <source>
        <strain evidence="7">IEGM 1388</strain>
    </source>
</reference>
<evidence type="ECO:0000313" key="8">
    <source>
        <dbReference type="Proteomes" id="UP001067235"/>
    </source>
</evidence>
<gene>
    <name evidence="7" type="ORF">O4213_02035</name>
</gene>
<organism evidence="7 8">
    <name type="scientific">Gordonia rubripertincta</name>
    <name type="common">Rhodococcus corallinus</name>
    <dbReference type="NCBI Taxonomy" id="36822"/>
    <lineage>
        <taxon>Bacteria</taxon>
        <taxon>Bacillati</taxon>
        <taxon>Actinomycetota</taxon>
        <taxon>Actinomycetes</taxon>
        <taxon>Mycobacteriales</taxon>
        <taxon>Gordoniaceae</taxon>
        <taxon>Gordonia</taxon>
    </lineage>
</organism>
<comment type="subcellular location">
    <subcellularLocation>
        <location evidence="1">Cell envelope</location>
    </subcellularLocation>
</comment>
<evidence type="ECO:0000256" key="3">
    <source>
        <dbReference type="ARBA" id="ARBA00022448"/>
    </source>
</evidence>
<keyword evidence="8" id="KW-1185">Reference proteome</keyword>
<dbReference type="PANTHER" id="PTHR30532">
    <property type="entry name" value="IRON III DICITRATE-BINDING PERIPLASMIC PROTEIN"/>
    <property type="match status" value="1"/>
</dbReference>
<dbReference type="PROSITE" id="PS51257">
    <property type="entry name" value="PROKAR_LIPOPROTEIN"/>
    <property type="match status" value="1"/>
</dbReference>
<keyword evidence="4 5" id="KW-0732">Signal</keyword>
<proteinExistence type="inferred from homology"/>
<keyword evidence="3" id="KW-0813">Transport</keyword>
<dbReference type="Proteomes" id="UP001067235">
    <property type="component" value="Unassembled WGS sequence"/>
</dbReference>
<name>A0ABT4MP22_GORRU</name>
<evidence type="ECO:0000256" key="5">
    <source>
        <dbReference type="SAM" id="SignalP"/>
    </source>
</evidence>